<keyword evidence="9 16" id="KW-0547">Nucleotide-binding</keyword>
<dbReference type="InterPro" id="IPR029045">
    <property type="entry name" value="ClpP/crotonase-like_dom_sf"/>
</dbReference>
<dbReference type="GO" id="GO:2001295">
    <property type="term" value="P:malonyl-CoA biosynthetic process"/>
    <property type="evidence" value="ECO:0007669"/>
    <property type="project" value="UniProtKB-UniRule"/>
</dbReference>
<dbReference type="EMBL" id="AWEZ01000061">
    <property type="protein sequence ID" value="ERL06930.1"/>
    <property type="molecule type" value="Genomic_DNA"/>
</dbReference>
<evidence type="ECO:0000256" key="17">
    <source>
        <dbReference type="HAMAP-Rule" id="MF_01395"/>
    </source>
</evidence>
<feature type="domain" description="CoA carboxyltransferase C-terminal" evidence="19">
    <location>
        <begin position="333"/>
        <end position="577"/>
    </location>
</feature>
<keyword evidence="17" id="KW-0479">Metal-binding</keyword>
<dbReference type="InterPro" id="IPR001095">
    <property type="entry name" value="Acetyl_CoA_COase_a_su"/>
</dbReference>
<feature type="binding site" evidence="17">
    <location>
        <position position="55"/>
    </location>
    <ligand>
        <name>Zn(2+)</name>
        <dbReference type="ChEBI" id="CHEBI:29105"/>
    </ligand>
</feature>
<dbReference type="NCBIfam" id="TIGR00513">
    <property type="entry name" value="accA"/>
    <property type="match status" value="1"/>
</dbReference>
<comment type="similarity">
    <text evidence="4">In the N-terminal section; belongs to the AccD/PCCB family.</text>
</comment>
<evidence type="ECO:0000256" key="14">
    <source>
        <dbReference type="ARBA" id="ARBA00025280"/>
    </source>
</evidence>
<evidence type="ECO:0000313" key="20">
    <source>
        <dbReference type="EMBL" id="ERL06930.1"/>
    </source>
</evidence>
<dbReference type="PANTHER" id="PTHR42853:SF3">
    <property type="entry name" value="ACETYL-COENZYME A CARBOXYLASE CARBOXYL TRANSFERASE SUBUNIT ALPHA, CHLOROPLASTIC"/>
    <property type="match status" value="1"/>
</dbReference>
<comment type="similarity">
    <text evidence="3">In the C-terminal section; belongs to the AccA family.</text>
</comment>
<evidence type="ECO:0000256" key="12">
    <source>
        <dbReference type="ARBA" id="ARBA00023098"/>
    </source>
</evidence>
<comment type="cofactor">
    <cofactor evidence="17">
        <name>Zn(2+)</name>
        <dbReference type="ChEBI" id="CHEBI:29105"/>
    </cofactor>
    <text evidence="17">Binds 1 zinc ion per subunit.</text>
</comment>
<keyword evidence="20" id="KW-0436">Ligase</keyword>
<dbReference type="Gene3D" id="3.90.226.10">
    <property type="entry name" value="2-enoyl-CoA Hydratase, Chain A, domain 1"/>
    <property type="match status" value="2"/>
</dbReference>
<dbReference type="InterPro" id="IPR011762">
    <property type="entry name" value="COA_CT_N"/>
</dbReference>
<keyword evidence="10 16" id="KW-0276">Fatty acid metabolism</keyword>
<dbReference type="GO" id="GO:0009317">
    <property type="term" value="C:acetyl-CoA carboxylase complex"/>
    <property type="evidence" value="ECO:0007669"/>
    <property type="project" value="InterPro"/>
</dbReference>
<dbReference type="Pfam" id="PF03255">
    <property type="entry name" value="ACCA"/>
    <property type="match status" value="1"/>
</dbReference>
<comment type="function">
    <text evidence="14 17">Component of the acetyl coenzyme A carboxylase (ACC) complex. Biotin carboxylase (BC) catalyzes the carboxylation of biotin on its carrier protein (BCCP) and then the CO(2) group is transferred by the transcarboxylase to acetyl-CoA to form malonyl-CoA.</text>
</comment>
<evidence type="ECO:0000256" key="15">
    <source>
        <dbReference type="ARBA" id="ARBA00049152"/>
    </source>
</evidence>
<feature type="binding site" evidence="17">
    <location>
        <position position="33"/>
    </location>
    <ligand>
        <name>Zn(2+)</name>
        <dbReference type="ChEBI" id="CHEBI:29105"/>
    </ligand>
</feature>
<comment type="caution">
    <text evidence="20">The sequence shown here is derived from an EMBL/GenBank/DDBJ whole genome shotgun (WGS) entry which is preliminary data.</text>
</comment>
<evidence type="ECO:0000256" key="5">
    <source>
        <dbReference type="ARBA" id="ARBA00011664"/>
    </source>
</evidence>
<dbReference type="eggNOG" id="COG0777">
    <property type="taxonomic scope" value="Bacteria"/>
</dbReference>
<evidence type="ECO:0000256" key="3">
    <source>
        <dbReference type="ARBA" id="ARBA00006276"/>
    </source>
</evidence>
<feature type="zinc finger region" description="C4-type" evidence="17">
    <location>
        <begin position="33"/>
        <end position="55"/>
    </location>
</feature>
<comment type="similarity">
    <text evidence="16">Belongs to the AccA family.</text>
</comment>
<evidence type="ECO:0000259" key="18">
    <source>
        <dbReference type="PROSITE" id="PS50980"/>
    </source>
</evidence>
<sequence>MSSSKKVKSANTLEGPITEVNVEQPERQILVRCPGCRHAAAQEDIAGNLEVCPRCGHHFRIGARKRISMTVDAESFQEMDADLVAKDFLGFPGYREKIAKARAASQENEAVICGTATVGGYRCALFVMNSQYMMGSMGSVVGEKITRLFEYACEEGLPVVGFTVSGGARMQEGTTSLMQMAKTSGAVRRHSDAGLLYIAVLTDPTTGGVTASFAMEADICLAEPGALVAFAGPRVIEQTLHKRLPVGFQRSEFQLEHGFVDRIAPRAALPEELARLMGLHGVPRVEGDGPFEPIIGLVRPKDENPAAKLLGNLAAAAVDAVQRAGKRPPEQQAPLTEAEEARRSAYELLGVVRSGERPGVLSAMERVFDPFVELHGDRYFGDDGAVVGGIARLKGQAVTVIGTERGRDTKERVRRNFGSASPEGYRKAQRLMRQAEKFGRPVVCLVDTSGAFCGMGAEERGQGEAIARSLLVMSGLRVPIVSVIMGEGGSGGALGLALANRVLMLSGAVYSVVSPEGCASILWKTAERAPEAADALRIRATDLKELGIIDDIIDDHDLGTDAFARRLADALSAELARYQDASAAELEQDRYDRFRRMGESALC</sequence>
<comment type="catalytic activity">
    <reaction evidence="15 16">
        <text>N(6)-carboxybiotinyl-L-lysyl-[protein] + acetyl-CoA = N(6)-biotinyl-L-lysyl-[protein] + malonyl-CoA</text>
        <dbReference type="Rhea" id="RHEA:54728"/>
        <dbReference type="Rhea" id="RHEA-COMP:10505"/>
        <dbReference type="Rhea" id="RHEA-COMP:10506"/>
        <dbReference type="ChEBI" id="CHEBI:57288"/>
        <dbReference type="ChEBI" id="CHEBI:57384"/>
        <dbReference type="ChEBI" id="CHEBI:83144"/>
        <dbReference type="ChEBI" id="CHEBI:83145"/>
        <dbReference type="EC" id="2.1.3.15"/>
    </reaction>
</comment>
<comment type="subunit">
    <text evidence="5">Acetyl-CoA carboxylase is a heterotetramer composed of biotin carboxyl carrier protein (AccB), biotin carboxylase (AccC) and two subunits of ACCase subunit beta/alpha.</text>
</comment>
<dbReference type="HAMAP" id="MF_00823">
    <property type="entry name" value="AcetylCoA_CT_alpha"/>
    <property type="match status" value="1"/>
</dbReference>
<evidence type="ECO:0000256" key="4">
    <source>
        <dbReference type="ARBA" id="ARBA00010284"/>
    </source>
</evidence>
<dbReference type="GO" id="GO:0008270">
    <property type="term" value="F:zinc ion binding"/>
    <property type="evidence" value="ECO:0007669"/>
    <property type="project" value="UniProtKB-UniRule"/>
</dbReference>
<protein>
    <recommendedName>
        <fullName evidence="16 17">Multifunctional fusion protein</fullName>
    </recommendedName>
    <domain>
        <recommendedName>
            <fullName evidence="16">Acetyl-coenzyme A carboxylase carboxyl transferase subunit alpha</fullName>
            <shortName evidence="16">ACCase subunit alpha</shortName>
            <shortName evidence="16">Acetyl-CoA carboxylase carboxyltransferase subunit alpha</shortName>
            <ecNumber evidence="16">2.1.3.15</ecNumber>
        </recommendedName>
    </domain>
    <domain>
        <recommendedName>
            <fullName evidence="17">Acetyl-coenzyme A carboxylase carboxyl transferase subunit beta</fullName>
            <shortName evidence="17">ACCase subunit beta</shortName>
            <shortName evidence="17">Acetyl-CoA carboxylase carboxyltransferase subunit beta</shortName>
        </recommendedName>
    </domain>
</protein>
<dbReference type="Pfam" id="PF01039">
    <property type="entry name" value="Carboxyl_trans"/>
    <property type="match status" value="1"/>
</dbReference>
<comment type="function">
    <text evidence="16">Component of the acetyl coenzyme A carboxylase (ACC) complex. First, biotin carboxylase catalyzes the carboxylation of biotin on its carrier protein (BCCP) and then the CO(2) group is transferred by the carboxyltransferase to acetyl-CoA to form malonyl-CoA.</text>
</comment>
<dbReference type="RefSeq" id="WP_021726669.1">
    <property type="nucleotide sequence ID" value="NZ_AWEZ01000061.1"/>
</dbReference>
<evidence type="ECO:0000313" key="21">
    <source>
        <dbReference type="Proteomes" id="UP000016638"/>
    </source>
</evidence>
<dbReference type="InterPro" id="IPR000438">
    <property type="entry name" value="Acetyl_CoA_COase_Trfase_b_su"/>
</dbReference>
<keyword evidence="21" id="KW-1185">Reference proteome</keyword>
<keyword evidence="11 16" id="KW-0067">ATP-binding</keyword>
<dbReference type="UniPathway" id="UPA00655">
    <property type="reaction ID" value="UER00711"/>
</dbReference>
<name>U2TKE1_9ACTN</name>
<evidence type="ECO:0000256" key="11">
    <source>
        <dbReference type="ARBA" id="ARBA00022840"/>
    </source>
</evidence>
<evidence type="ECO:0000259" key="19">
    <source>
        <dbReference type="PROSITE" id="PS50989"/>
    </source>
</evidence>
<keyword evidence="17" id="KW-0862">Zinc</keyword>
<feature type="binding site" evidence="17">
    <location>
        <position position="36"/>
    </location>
    <ligand>
        <name>Zn(2+)</name>
        <dbReference type="ChEBI" id="CHEBI:29105"/>
    </ligand>
</feature>
<dbReference type="PRINTS" id="PR01069">
    <property type="entry name" value="ACCCTRFRASEA"/>
</dbReference>
<dbReference type="HAMAP" id="MF_01395">
    <property type="entry name" value="AcetylCoA_CT_beta"/>
    <property type="match status" value="1"/>
</dbReference>
<dbReference type="InterPro" id="IPR034733">
    <property type="entry name" value="AcCoA_carboxyl_beta"/>
</dbReference>
<feature type="domain" description="CoA carboxyltransferase N-terminal" evidence="18">
    <location>
        <begin position="29"/>
        <end position="295"/>
    </location>
</feature>
<evidence type="ECO:0000256" key="8">
    <source>
        <dbReference type="ARBA" id="ARBA00022679"/>
    </source>
</evidence>
<dbReference type="Proteomes" id="UP000016638">
    <property type="component" value="Unassembled WGS sequence"/>
</dbReference>
<comment type="subunit">
    <text evidence="16">Acetyl-CoA carboxylase is a heterohexamer composed of biotin carboxyl carrier protein (AccB), biotin carboxylase (AccC) and two subunits each of ACCase subunit alpha (AccA) and ACCase subunit beta (AccD).</text>
</comment>
<dbReference type="GO" id="GO:0006633">
    <property type="term" value="P:fatty acid biosynthetic process"/>
    <property type="evidence" value="ECO:0007669"/>
    <property type="project" value="UniProtKB-KW"/>
</dbReference>
<evidence type="ECO:0000256" key="1">
    <source>
        <dbReference type="ARBA" id="ARBA00004496"/>
    </source>
</evidence>
<reference evidence="20 21" key="1">
    <citation type="submission" date="2013-08" db="EMBL/GenBank/DDBJ databases">
        <authorList>
            <person name="Durkin A.S."/>
            <person name="Haft D.R."/>
            <person name="McCorrison J."/>
            <person name="Torralba M."/>
            <person name="Gillis M."/>
            <person name="Haft D.H."/>
            <person name="Methe B."/>
            <person name="Sutton G."/>
            <person name="Nelson K.E."/>
        </authorList>
    </citation>
    <scope>NUCLEOTIDE SEQUENCE [LARGE SCALE GENOMIC DNA]</scope>
    <source>
        <strain evidence="20 21">F0195</strain>
    </source>
</reference>
<dbReference type="NCBIfam" id="TIGR00515">
    <property type="entry name" value="accD"/>
    <property type="match status" value="1"/>
</dbReference>
<gene>
    <name evidence="16" type="primary">accA</name>
    <name evidence="17" type="synonym">accD</name>
    <name evidence="20" type="ORF">HMPREF1316_0960</name>
</gene>
<keyword evidence="12 16" id="KW-0443">Lipid metabolism</keyword>
<dbReference type="eggNOG" id="COG0825">
    <property type="taxonomic scope" value="Bacteria"/>
</dbReference>
<comment type="subcellular location">
    <subcellularLocation>
        <location evidence="1 16">Cytoplasm</location>
    </subcellularLocation>
</comment>
<keyword evidence="17" id="KW-0863">Zinc-finger</keyword>
<keyword evidence="13 16" id="KW-0275">Fatty acid biosynthesis</keyword>
<dbReference type="GO" id="GO:0005524">
    <property type="term" value="F:ATP binding"/>
    <property type="evidence" value="ECO:0007669"/>
    <property type="project" value="UniProtKB-KW"/>
</dbReference>
<dbReference type="AlphaFoldDB" id="U2TKE1"/>
<keyword evidence="6 16" id="KW-0963">Cytoplasm</keyword>
<evidence type="ECO:0000256" key="16">
    <source>
        <dbReference type="HAMAP-Rule" id="MF_00823"/>
    </source>
</evidence>
<evidence type="ECO:0000256" key="10">
    <source>
        <dbReference type="ARBA" id="ARBA00022832"/>
    </source>
</evidence>
<evidence type="ECO:0000256" key="7">
    <source>
        <dbReference type="ARBA" id="ARBA00022516"/>
    </source>
</evidence>
<evidence type="ECO:0000256" key="13">
    <source>
        <dbReference type="ARBA" id="ARBA00023160"/>
    </source>
</evidence>
<dbReference type="PANTHER" id="PTHR42853">
    <property type="entry name" value="ACETYL-COENZYME A CARBOXYLASE CARBOXYL TRANSFERASE SUBUNIT ALPHA"/>
    <property type="match status" value="1"/>
</dbReference>
<dbReference type="STRING" id="1125712.HMPREF1316_0960"/>
<dbReference type="GO" id="GO:0016743">
    <property type="term" value="F:carboxyl- or carbamoyltransferase activity"/>
    <property type="evidence" value="ECO:0007669"/>
    <property type="project" value="UniProtKB-UniRule"/>
</dbReference>
<proteinExistence type="inferred from homology"/>
<dbReference type="InterPro" id="IPR011763">
    <property type="entry name" value="COA_CT_C"/>
</dbReference>
<feature type="binding site" evidence="17">
    <location>
        <position position="52"/>
    </location>
    <ligand>
        <name>Zn(2+)</name>
        <dbReference type="ChEBI" id="CHEBI:29105"/>
    </ligand>
</feature>
<dbReference type="OrthoDB" id="9772975at2"/>
<dbReference type="PATRIC" id="fig|1125712.3.peg.1801"/>
<dbReference type="PROSITE" id="PS50989">
    <property type="entry name" value="COA_CT_CTER"/>
    <property type="match status" value="1"/>
</dbReference>
<dbReference type="SUPFAM" id="SSF52096">
    <property type="entry name" value="ClpP/crotonase"/>
    <property type="match status" value="2"/>
</dbReference>
<comment type="similarity">
    <text evidence="17">Belongs to the AccD/PCCB family.</text>
</comment>
<dbReference type="PROSITE" id="PS50980">
    <property type="entry name" value="COA_CT_NTER"/>
    <property type="match status" value="1"/>
</dbReference>
<accession>U2TKE1</accession>
<dbReference type="NCBIfam" id="NF041504">
    <property type="entry name" value="AccA_sub"/>
    <property type="match status" value="1"/>
</dbReference>
<dbReference type="EC" id="2.1.3.15" evidence="16"/>
<comment type="pathway">
    <text evidence="2 16">Lipid metabolism; malonyl-CoA biosynthesis; malonyl-CoA from acetyl-CoA: step 1/1.</text>
</comment>
<evidence type="ECO:0000256" key="6">
    <source>
        <dbReference type="ARBA" id="ARBA00022490"/>
    </source>
</evidence>
<evidence type="ECO:0000256" key="9">
    <source>
        <dbReference type="ARBA" id="ARBA00022741"/>
    </source>
</evidence>
<keyword evidence="8 16" id="KW-0808">Transferase</keyword>
<organism evidence="20 21">
    <name type="scientific">Olsenella profusa F0195</name>
    <dbReference type="NCBI Taxonomy" id="1125712"/>
    <lineage>
        <taxon>Bacteria</taxon>
        <taxon>Bacillati</taxon>
        <taxon>Actinomycetota</taxon>
        <taxon>Coriobacteriia</taxon>
        <taxon>Coriobacteriales</taxon>
        <taxon>Atopobiaceae</taxon>
        <taxon>Olsenella</taxon>
    </lineage>
</organism>
<keyword evidence="7 16" id="KW-0444">Lipid biosynthesis</keyword>
<dbReference type="GO" id="GO:0003989">
    <property type="term" value="F:acetyl-CoA carboxylase activity"/>
    <property type="evidence" value="ECO:0007669"/>
    <property type="project" value="InterPro"/>
</dbReference>
<evidence type="ECO:0000256" key="2">
    <source>
        <dbReference type="ARBA" id="ARBA00004956"/>
    </source>
</evidence>